<gene>
    <name evidence="2" type="ORF">A9O66_35545</name>
    <name evidence="1" type="ORF">VOI32_30840</name>
</gene>
<reference evidence="2" key="2">
    <citation type="submission" date="2016-06" db="EMBL/GenBank/DDBJ databases">
        <authorList>
            <person name="Huang P."/>
            <person name="Jiang X."/>
            <person name="Liu X."/>
        </authorList>
    </citation>
    <scope>NUCLEOTIDE SEQUENCE</scope>
    <source>
        <strain evidence="2">852011</strain>
        <plasmid evidence="2">unnamed</plasmid>
    </source>
</reference>
<dbReference type="SUPFAM" id="SSF52172">
    <property type="entry name" value="CheY-like"/>
    <property type="match status" value="1"/>
</dbReference>
<dbReference type="RefSeq" id="WP_107203136.1">
    <property type="nucleotide sequence ID" value="NZ_CP015960.1"/>
</dbReference>
<evidence type="ECO:0000313" key="1">
    <source>
        <dbReference type="EMBL" id="MEO1758316.1"/>
    </source>
</evidence>
<protein>
    <submittedName>
        <fullName evidence="2">Uncharacterized protein</fullName>
    </submittedName>
</protein>
<evidence type="ECO:0000313" key="3">
    <source>
        <dbReference type="Proteomes" id="UP000509548"/>
    </source>
</evidence>
<accession>A0A9Q6WQX6</accession>
<dbReference type="InterPro" id="IPR011006">
    <property type="entry name" value="CheY-like_superfamily"/>
</dbReference>
<name>A0A9Q6WQX6_9BURK</name>
<reference evidence="2 3" key="1">
    <citation type="journal article" date="2014" name="Genome Announc.">
        <title>Draft Genome Sequence of the Haloacid-Degrading Burkholderia caribensis Strain MBA4.</title>
        <authorList>
            <person name="Pan Y."/>
            <person name="Kong K.F."/>
            <person name="Tsang J.S."/>
        </authorList>
    </citation>
    <scope>NUCLEOTIDE SEQUENCE [LARGE SCALE GENOMIC DNA]</scope>
    <source>
        <strain evidence="2 3">852011</strain>
    </source>
</reference>
<dbReference type="EMBL" id="JAYLVJ010000052">
    <property type="protein sequence ID" value="MEO1758316.1"/>
    <property type="molecule type" value="Genomic_DNA"/>
</dbReference>
<geneLocation type="plasmid" evidence="3"/>
<dbReference type="AlphaFoldDB" id="A0A9Q6WQX6"/>
<evidence type="ECO:0000313" key="2">
    <source>
        <dbReference type="EMBL" id="QLB67712.1"/>
    </source>
</evidence>
<evidence type="ECO:0000313" key="4">
    <source>
        <dbReference type="Proteomes" id="UP001462961"/>
    </source>
</evidence>
<keyword evidence="4" id="KW-1185">Reference proteome</keyword>
<reference evidence="1 4" key="3">
    <citation type="submission" date="2024-01" db="EMBL/GenBank/DDBJ databases">
        <title>The diversity of rhizobia nodulating Mimosa spp. in eleven states of Brazil covering several biomes is determined by host plant, location, and edaphic factors.</title>
        <authorList>
            <person name="Rouws L."/>
            <person name="Barauna A."/>
            <person name="Beukes C."/>
            <person name="De Faria S.M."/>
            <person name="Gross E."/>
            <person name="Dos Reis Junior F.B."/>
            <person name="Simon M."/>
            <person name="Maluk M."/>
            <person name="Odee D.W."/>
            <person name="Kenicer G."/>
            <person name="Young J.P.W."/>
            <person name="Reis V.M."/>
            <person name="Zilli J."/>
            <person name="James E.K."/>
        </authorList>
    </citation>
    <scope>NUCLEOTIDE SEQUENCE [LARGE SCALE GENOMIC DNA]</scope>
    <source>
        <strain evidence="1 4">JHI1651</strain>
    </source>
</reference>
<dbReference type="EMBL" id="CP015960">
    <property type="protein sequence ID" value="QLB67712.1"/>
    <property type="molecule type" value="Genomic_DNA"/>
</dbReference>
<dbReference type="Proteomes" id="UP001462961">
    <property type="component" value="Unassembled WGS sequence"/>
</dbReference>
<sequence>MANDIDDGSVGHAKAEFDVALRRLESAQRRLQALVANPGDDEAALQVARSAYDHARLLWLSSEAALRSITLVENRQAHANRRIVILPGSSHVTESLAILLRLRGFRATIMSKHPAGLDRAVEPTAAVVADFDGRQEQEDELAVNRLRTSPATRMVAMVPAALLHHEWHGFDAVLPKPTTVDAIIRVILGDAHE</sequence>
<geneLocation type="plasmid" evidence="2">
    <name>unnamed</name>
</geneLocation>
<organism evidence="2 3">
    <name type="scientific">Paraburkholderia caribensis</name>
    <dbReference type="NCBI Taxonomy" id="75105"/>
    <lineage>
        <taxon>Bacteria</taxon>
        <taxon>Pseudomonadati</taxon>
        <taxon>Pseudomonadota</taxon>
        <taxon>Betaproteobacteria</taxon>
        <taxon>Burkholderiales</taxon>
        <taxon>Burkholderiaceae</taxon>
        <taxon>Paraburkholderia</taxon>
    </lineage>
</organism>
<keyword evidence="2" id="KW-0614">Plasmid</keyword>
<proteinExistence type="predicted"/>
<dbReference type="Proteomes" id="UP000509548">
    <property type="component" value="Plasmid unnamed"/>
</dbReference>